<feature type="domain" description="Transposase IS4-like" evidence="6">
    <location>
        <begin position="99"/>
        <end position="322"/>
    </location>
</feature>
<accession>A0ABV4BAH7</accession>
<keyword evidence="2" id="KW-0815">Transposition</keyword>
<gene>
    <name evidence="7" type="ORF">ABC977_01380</name>
</gene>
<evidence type="ECO:0000313" key="8">
    <source>
        <dbReference type="Proteomes" id="UP001564408"/>
    </source>
</evidence>
<dbReference type="InterPro" id="IPR002559">
    <property type="entry name" value="Transposase_11"/>
</dbReference>
<comment type="caution">
    <text evidence="7">The sequence shown here is derived from an EMBL/GenBank/DDBJ whole genome shotgun (WGS) entry which is preliminary data.</text>
</comment>
<dbReference type="Pfam" id="PF01609">
    <property type="entry name" value="DDE_Tnp_1"/>
    <property type="match status" value="1"/>
</dbReference>
<dbReference type="PANTHER" id="PTHR33258">
    <property type="entry name" value="TRANSPOSASE INSL FOR INSERTION SEQUENCE ELEMENT IS186A-RELATED"/>
    <property type="match status" value="1"/>
</dbReference>
<dbReference type="SUPFAM" id="SSF53098">
    <property type="entry name" value="Ribonuclease H-like"/>
    <property type="match status" value="1"/>
</dbReference>
<reference evidence="7 8" key="1">
    <citation type="submission" date="2024-05" db="EMBL/GenBank/DDBJ databases">
        <title>Genome Sequence and Characterization of the New Strain Purple Sulfur Bacterium of Genus Thioalkalicoccus.</title>
        <authorList>
            <person name="Bryantseva I.A."/>
            <person name="Kyndt J.A."/>
            <person name="Imhoff J.F."/>
        </authorList>
    </citation>
    <scope>NUCLEOTIDE SEQUENCE [LARGE SCALE GENOMIC DNA]</scope>
    <source>
        <strain evidence="7 8">Um2</strain>
    </source>
</reference>
<proteinExistence type="inferred from homology"/>
<dbReference type="EMBL" id="JBDKXB010000001">
    <property type="protein sequence ID" value="MEY6431055.1"/>
    <property type="molecule type" value="Genomic_DNA"/>
</dbReference>
<comment type="similarity">
    <text evidence="1">Belongs to the transposase 11 family.</text>
</comment>
<dbReference type="NCBIfam" id="NF033592">
    <property type="entry name" value="transpos_IS4_1"/>
    <property type="match status" value="1"/>
</dbReference>
<keyword evidence="8" id="KW-1185">Reference proteome</keyword>
<feature type="compositionally biased region" description="Basic residues" evidence="5">
    <location>
        <begin position="400"/>
        <end position="413"/>
    </location>
</feature>
<dbReference type="InterPro" id="IPR047952">
    <property type="entry name" value="Transpos_IS4"/>
</dbReference>
<keyword evidence="3" id="KW-0238">DNA-binding</keyword>
<dbReference type="Proteomes" id="UP001564408">
    <property type="component" value="Unassembled WGS sequence"/>
</dbReference>
<evidence type="ECO:0000256" key="2">
    <source>
        <dbReference type="ARBA" id="ARBA00022578"/>
    </source>
</evidence>
<evidence type="ECO:0000256" key="5">
    <source>
        <dbReference type="SAM" id="MobiDB-lite"/>
    </source>
</evidence>
<evidence type="ECO:0000256" key="1">
    <source>
        <dbReference type="ARBA" id="ARBA00010075"/>
    </source>
</evidence>
<feature type="region of interest" description="Disordered" evidence="5">
    <location>
        <begin position="393"/>
        <end position="413"/>
    </location>
</feature>
<dbReference type="PANTHER" id="PTHR33258:SF1">
    <property type="entry name" value="TRANSPOSASE INSL FOR INSERTION SEQUENCE ELEMENT IS186A-RELATED"/>
    <property type="match status" value="1"/>
</dbReference>
<evidence type="ECO:0000259" key="6">
    <source>
        <dbReference type="Pfam" id="PF01609"/>
    </source>
</evidence>
<dbReference type="RefSeq" id="WP_369665429.1">
    <property type="nucleotide sequence ID" value="NZ_JBDKXB010000001.1"/>
</dbReference>
<evidence type="ECO:0000256" key="3">
    <source>
        <dbReference type="ARBA" id="ARBA00023125"/>
    </source>
</evidence>
<name>A0ABV4BAH7_9GAMM</name>
<evidence type="ECO:0000313" key="7">
    <source>
        <dbReference type="EMBL" id="MEY6431055.1"/>
    </source>
</evidence>
<organism evidence="7 8">
    <name type="scientific">Thioalkalicoccus limnaeus</name>
    <dbReference type="NCBI Taxonomy" id="120681"/>
    <lineage>
        <taxon>Bacteria</taxon>
        <taxon>Pseudomonadati</taxon>
        <taxon>Pseudomonadota</taxon>
        <taxon>Gammaproteobacteria</taxon>
        <taxon>Chromatiales</taxon>
        <taxon>Chromatiaceae</taxon>
        <taxon>Thioalkalicoccus</taxon>
    </lineage>
</organism>
<keyword evidence="4" id="KW-0233">DNA recombination</keyword>
<sequence>MASPDFADRHRVGETAFTRERKLPLPQLVKFLLNLRKGANQDELDRFFEVVCDEPLAESVSKSALTQARAKLRAEAFAELGRIVVDEAMGALPLRRWHGFRLLAVDGSVFLLPKAPAIVAAFEQTGEVTPQGRFSRLYDVLDGLIVAADIEPQRVGERVLAGEYLPATLADDLLLYDRGYPAFWLCAAHAVEQRHFCARLPRTFCADVTACVAGQARSAVITLTPGEEARRQCQAFGLPSEALRLRLIRVRLKGGEEEFLITSLLDEETFPAPLFKRLYHLRWGIEEGYKREKCFAEIENFSGRTVHALQQDVLAKVLTLNLTALLVWLAQWMTKRLYQARRHRYQVNFANALSKMKDNVVRLLALDPPPRLLERLLGAMAAEVEAIRPDRSFPRDIKSSKPKRFQPNYKRCR</sequence>
<dbReference type="InterPro" id="IPR012337">
    <property type="entry name" value="RNaseH-like_sf"/>
</dbReference>
<evidence type="ECO:0000256" key="4">
    <source>
        <dbReference type="ARBA" id="ARBA00023172"/>
    </source>
</evidence>
<protein>
    <submittedName>
        <fullName evidence="7">IS4 family transposase</fullName>
    </submittedName>
</protein>